<organism evidence="1 2">
    <name type="scientific">Haemophilus parainfluenzae</name>
    <dbReference type="NCBI Taxonomy" id="729"/>
    <lineage>
        <taxon>Bacteria</taxon>
        <taxon>Pseudomonadati</taxon>
        <taxon>Pseudomonadota</taxon>
        <taxon>Gammaproteobacteria</taxon>
        <taxon>Pasteurellales</taxon>
        <taxon>Pasteurellaceae</taxon>
        <taxon>Haemophilus</taxon>
    </lineage>
</organism>
<dbReference type="RefSeq" id="WP_049365917.1">
    <property type="nucleotide sequence ID" value="NZ_CP063110.1"/>
</dbReference>
<proteinExistence type="predicted"/>
<accession>A0A7M1MYP5</accession>
<reference evidence="1 2" key="1">
    <citation type="submission" date="2020-10" db="EMBL/GenBank/DDBJ databases">
        <title>Genomic diversity and antimicrobial resistance of Haemophilus colonising the airways of young children with cystic fibrosis.</title>
        <authorList>
            <person name="Watts S.C."/>
            <person name="Judd L.M."/>
            <person name="Carzino R."/>
            <person name="Ranganathan S."/>
            <person name="Holt K.E."/>
        </authorList>
    </citation>
    <scope>NUCLEOTIDE SEQUENCE [LARGE SCALE GENOMIC DNA]</scope>
    <source>
        <strain evidence="1 2">M1C137_2</strain>
    </source>
</reference>
<gene>
    <name evidence="1" type="ORF">INP94_09680</name>
</gene>
<evidence type="ECO:0000313" key="2">
    <source>
        <dbReference type="Proteomes" id="UP000595009"/>
    </source>
</evidence>
<name>A0A7M1MYP5_HAEPA</name>
<protein>
    <submittedName>
        <fullName evidence="1">Uncharacterized protein</fullName>
    </submittedName>
</protein>
<dbReference type="Proteomes" id="UP000595009">
    <property type="component" value="Chromosome"/>
</dbReference>
<evidence type="ECO:0000313" key="1">
    <source>
        <dbReference type="EMBL" id="QOR17115.1"/>
    </source>
</evidence>
<dbReference type="EMBL" id="CP063120">
    <property type="protein sequence ID" value="QOR17115.1"/>
    <property type="molecule type" value="Genomic_DNA"/>
</dbReference>
<sequence length="167" mass="19787">MSKFIKLTLKFVSFLCITIFLVFLIFTFNYRSYNDYHYNSPEEFFNSESFSWYVNIFPKSANNIFLRAFIETNEMIVVFDVNKTDEIPISQFYKVASIDRGMAFLKDVNIPGSKKQYFLEGGNLNLYCYIYQNQFPYLVSRSDSENNDIAHYIFISLRTDEVPELCQ</sequence>
<dbReference type="AlphaFoldDB" id="A0A7M1MYP5"/>